<dbReference type="AlphaFoldDB" id="A0A103YDN1"/>
<dbReference type="GO" id="GO:0005634">
    <property type="term" value="C:nucleus"/>
    <property type="evidence" value="ECO:0007669"/>
    <property type="project" value="UniProtKB-SubCell"/>
</dbReference>
<dbReference type="PANTHER" id="PTHR47997:SF49">
    <property type="entry name" value="HOMEODOMAIN-LIKE PROTEIN-RELATED"/>
    <property type="match status" value="1"/>
</dbReference>
<dbReference type="InterPro" id="IPR051953">
    <property type="entry name" value="Plant_SW-associated_TFs"/>
</dbReference>
<comment type="caution">
    <text evidence="10">The sequence shown here is derived from an EMBL/GenBank/DDBJ whole genome shotgun (WGS) entry which is preliminary data.</text>
</comment>
<evidence type="ECO:0000256" key="5">
    <source>
        <dbReference type="ARBA" id="ARBA00023163"/>
    </source>
</evidence>
<dbReference type="PROSITE" id="PS50090">
    <property type="entry name" value="MYB_LIKE"/>
    <property type="match status" value="1"/>
</dbReference>
<dbReference type="CDD" id="cd00167">
    <property type="entry name" value="SANT"/>
    <property type="match status" value="1"/>
</dbReference>
<dbReference type="PANTHER" id="PTHR47997">
    <property type="entry name" value="MYB DOMAIN PROTEIN 55"/>
    <property type="match status" value="1"/>
</dbReference>
<evidence type="ECO:0000313" key="11">
    <source>
        <dbReference type="Proteomes" id="UP000243975"/>
    </source>
</evidence>
<keyword evidence="11" id="KW-1185">Reference proteome</keyword>
<feature type="region of interest" description="Disordered" evidence="7">
    <location>
        <begin position="56"/>
        <end position="86"/>
    </location>
</feature>
<organism evidence="10 11">
    <name type="scientific">Cynara cardunculus var. scolymus</name>
    <name type="common">Globe artichoke</name>
    <name type="synonym">Cynara scolymus</name>
    <dbReference type="NCBI Taxonomy" id="59895"/>
    <lineage>
        <taxon>Eukaryota</taxon>
        <taxon>Viridiplantae</taxon>
        <taxon>Streptophyta</taxon>
        <taxon>Embryophyta</taxon>
        <taxon>Tracheophyta</taxon>
        <taxon>Spermatophyta</taxon>
        <taxon>Magnoliopsida</taxon>
        <taxon>eudicotyledons</taxon>
        <taxon>Gunneridae</taxon>
        <taxon>Pentapetalae</taxon>
        <taxon>asterids</taxon>
        <taxon>campanulids</taxon>
        <taxon>Asterales</taxon>
        <taxon>Asteraceae</taxon>
        <taxon>Carduoideae</taxon>
        <taxon>Cardueae</taxon>
        <taxon>Carduinae</taxon>
        <taxon>Cynara</taxon>
    </lineage>
</organism>
<keyword evidence="6" id="KW-0539">Nucleus</keyword>
<feature type="domain" description="Myb-like" evidence="8">
    <location>
        <begin position="1"/>
        <end position="44"/>
    </location>
</feature>
<evidence type="ECO:0000259" key="9">
    <source>
        <dbReference type="PROSITE" id="PS51294"/>
    </source>
</evidence>
<feature type="domain" description="HTH myb-type" evidence="9">
    <location>
        <begin position="1"/>
        <end position="48"/>
    </location>
</feature>
<keyword evidence="4" id="KW-0238">DNA-binding</keyword>
<evidence type="ECO:0000259" key="8">
    <source>
        <dbReference type="PROSITE" id="PS50090"/>
    </source>
</evidence>
<dbReference type="Gene3D" id="1.10.10.60">
    <property type="entry name" value="Homeodomain-like"/>
    <property type="match status" value="1"/>
</dbReference>
<dbReference type="InterPro" id="IPR017930">
    <property type="entry name" value="Myb_dom"/>
</dbReference>
<dbReference type="Pfam" id="PF00249">
    <property type="entry name" value="Myb_DNA-binding"/>
    <property type="match status" value="1"/>
</dbReference>
<evidence type="ECO:0000256" key="4">
    <source>
        <dbReference type="ARBA" id="ARBA00023125"/>
    </source>
</evidence>
<gene>
    <name evidence="10" type="ORF">Ccrd_014470</name>
</gene>
<keyword evidence="3" id="KW-0805">Transcription regulation</keyword>
<proteinExistence type="predicted"/>
<keyword evidence="2" id="KW-0677">Repeat</keyword>
<dbReference type="STRING" id="59895.A0A103YDN1"/>
<dbReference type="Gramene" id="KVI07160">
    <property type="protein sequence ID" value="KVI07160"/>
    <property type="gene ID" value="Ccrd_014470"/>
</dbReference>
<dbReference type="InterPro" id="IPR009057">
    <property type="entry name" value="Homeodomain-like_sf"/>
</dbReference>
<evidence type="ECO:0000313" key="10">
    <source>
        <dbReference type="EMBL" id="KVI07160.1"/>
    </source>
</evidence>
<evidence type="ECO:0000256" key="6">
    <source>
        <dbReference type="ARBA" id="ARBA00023242"/>
    </source>
</evidence>
<protein>
    <submittedName>
        <fullName evidence="10">Uncharacterized protein</fullName>
    </submittedName>
</protein>
<dbReference type="SMART" id="SM00717">
    <property type="entry name" value="SANT"/>
    <property type="match status" value="1"/>
</dbReference>
<evidence type="ECO:0000256" key="2">
    <source>
        <dbReference type="ARBA" id="ARBA00022737"/>
    </source>
</evidence>
<dbReference type="EMBL" id="LEKV01001515">
    <property type="protein sequence ID" value="KVI07160.1"/>
    <property type="molecule type" value="Genomic_DNA"/>
</dbReference>
<evidence type="ECO:0000256" key="1">
    <source>
        <dbReference type="ARBA" id="ARBA00004123"/>
    </source>
</evidence>
<dbReference type="Proteomes" id="UP000243975">
    <property type="component" value="Unassembled WGS sequence"/>
</dbReference>
<dbReference type="GO" id="GO:0003677">
    <property type="term" value="F:DNA binding"/>
    <property type="evidence" value="ECO:0007669"/>
    <property type="project" value="UniProtKB-KW"/>
</dbReference>
<dbReference type="SUPFAM" id="SSF46689">
    <property type="entry name" value="Homeodomain-like"/>
    <property type="match status" value="1"/>
</dbReference>
<comment type="subcellular location">
    <subcellularLocation>
        <location evidence="1">Nucleus</location>
    </subcellularLocation>
</comment>
<reference evidence="10 11" key="1">
    <citation type="journal article" date="2016" name="Sci. Rep.">
        <title>The genome sequence of the outbreeding globe artichoke constructed de novo incorporating a phase-aware low-pass sequencing strategy of F1 progeny.</title>
        <authorList>
            <person name="Scaglione D."/>
            <person name="Reyes-Chin-Wo S."/>
            <person name="Acquadro A."/>
            <person name="Froenicke L."/>
            <person name="Portis E."/>
            <person name="Beitel C."/>
            <person name="Tirone M."/>
            <person name="Mauro R."/>
            <person name="Lo Monaco A."/>
            <person name="Mauromicale G."/>
            <person name="Faccioli P."/>
            <person name="Cattivelli L."/>
            <person name="Rieseberg L."/>
            <person name="Michelmore R."/>
            <person name="Lanteri S."/>
        </authorList>
    </citation>
    <scope>NUCLEOTIDE SEQUENCE [LARGE SCALE GENOMIC DNA]</scope>
    <source>
        <strain evidence="10">2C</strain>
    </source>
</reference>
<name>A0A103YDN1_CYNCS</name>
<evidence type="ECO:0000256" key="3">
    <source>
        <dbReference type="ARBA" id="ARBA00023015"/>
    </source>
</evidence>
<dbReference type="PROSITE" id="PS51294">
    <property type="entry name" value="HTH_MYB"/>
    <property type="match status" value="1"/>
</dbReference>
<sequence length="86" mass="9721">MFTTHEEQVILTLHGMLGNKWSQMSRLLPGRSDNEIKYHWHSYLKKNYDNLENVQAHPMSSDTLDEASSSASSLKPTRGGSNLKSS</sequence>
<dbReference type="InterPro" id="IPR001005">
    <property type="entry name" value="SANT/Myb"/>
</dbReference>
<accession>A0A103YDN1</accession>
<evidence type="ECO:0000256" key="7">
    <source>
        <dbReference type="SAM" id="MobiDB-lite"/>
    </source>
</evidence>
<keyword evidence="5" id="KW-0804">Transcription</keyword>